<keyword evidence="6" id="KW-1185">Reference proteome</keyword>
<proteinExistence type="predicted"/>
<dbReference type="PANTHER" id="PTHR42939">
    <property type="entry name" value="ABC TRANSPORTER ATP-BINDING PROTEIN ALBC-RELATED"/>
    <property type="match status" value="1"/>
</dbReference>
<dbReference type="Gene3D" id="3.40.50.300">
    <property type="entry name" value="P-loop containing nucleotide triphosphate hydrolases"/>
    <property type="match status" value="1"/>
</dbReference>
<dbReference type="PANTHER" id="PTHR42939:SF1">
    <property type="entry name" value="ABC TRANSPORTER ATP-BINDING PROTEIN ALBC-RELATED"/>
    <property type="match status" value="1"/>
</dbReference>
<sequence>MILEIDNIELSYDNKFILNGVYIKAEKGRVTGILGRNGSGKSSLLKIIFGHLKPQNKLIRIDKKNKKKPLYLSGKIKYLSQKDTIPKNISLEKVFKLFDLRWQSFISIFHTFQKYNNPKIYDLSGGEKRVVETYLMLMSPGEVVLLDEPFSNIAPLYIETFIKLISQEKKNKVIILTDHMYRQILDISDDIYLLNNTTSTLIKDPSELISYGYLNSL</sequence>
<dbReference type="SUPFAM" id="SSF52540">
    <property type="entry name" value="P-loop containing nucleoside triphosphate hydrolases"/>
    <property type="match status" value="1"/>
</dbReference>
<dbReference type="OrthoDB" id="9801987at2"/>
<evidence type="ECO:0000313" key="5">
    <source>
        <dbReference type="EMBL" id="SEL23773.1"/>
    </source>
</evidence>
<dbReference type="Pfam" id="PF00005">
    <property type="entry name" value="ABC_tran"/>
    <property type="match status" value="1"/>
</dbReference>
<accession>A0A1H7NJV7</accession>
<reference evidence="6" key="1">
    <citation type="submission" date="2016-10" db="EMBL/GenBank/DDBJ databases">
        <authorList>
            <person name="Varghese N."/>
            <person name="Submissions S."/>
        </authorList>
    </citation>
    <scope>NUCLEOTIDE SEQUENCE [LARGE SCALE GENOMIC DNA]</scope>
    <source>
        <strain evidence="6">DSM 25232 / NCIMB 14723 / 92V</strain>
    </source>
</reference>
<dbReference type="InterPro" id="IPR051782">
    <property type="entry name" value="ABC_Transporter_VariousFunc"/>
</dbReference>
<keyword evidence="2" id="KW-0547">Nucleotide-binding</keyword>
<evidence type="ECO:0000313" key="6">
    <source>
        <dbReference type="Proteomes" id="UP000198521"/>
    </source>
</evidence>
<dbReference type="InterPro" id="IPR027417">
    <property type="entry name" value="P-loop_NTPase"/>
</dbReference>
<dbReference type="STRING" id="1038014.SAMN04487910_2121"/>
<dbReference type="InterPro" id="IPR003439">
    <property type="entry name" value="ABC_transporter-like_ATP-bd"/>
</dbReference>
<dbReference type="InterPro" id="IPR003593">
    <property type="entry name" value="AAA+_ATPase"/>
</dbReference>
<evidence type="ECO:0000259" key="4">
    <source>
        <dbReference type="PROSITE" id="PS50893"/>
    </source>
</evidence>
<evidence type="ECO:0000256" key="2">
    <source>
        <dbReference type="ARBA" id="ARBA00022741"/>
    </source>
</evidence>
<dbReference type="GO" id="GO:0016887">
    <property type="term" value="F:ATP hydrolysis activity"/>
    <property type="evidence" value="ECO:0007669"/>
    <property type="project" value="InterPro"/>
</dbReference>
<dbReference type="EMBL" id="FOAB01000003">
    <property type="protein sequence ID" value="SEL23773.1"/>
    <property type="molecule type" value="Genomic_DNA"/>
</dbReference>
<evidence type="ECO:0000256" key="3">
    <source>
        <dbReference type="ARBA" id="ARBA00022840"/>
    </source>
</evidence>
<dbReference type="SMART" id="SM00382">
    <property type="entry name" value="AAA"/>
    <property type="match status" value="1"/>
</dbReference>
<keyword evidence="3" id="KW-0067">ATP-binding</keyword>
<dbReference type="Proteomes" id="UP000198521">
    <property type="component" value="Unassembled WGS sequence"/>
</dbReference>
<gene>
    <name evidence="5" type="ORF">SAMN04487910_2121</name>
</gene>
<protein>
    <submittedName>
        <fullName evidence="5">ABC-type Mn2+/Zn2+ transport system, ATPase component</fullName>
    </submittedName>
</protein>
<organism evidence="5 6">
    <name type="scientific">Aquimarina amphilecti</name>
    <dbReference type="NCBI Taxonomy" id="1038014"/>
    <lineage>
        <taxon>Bacteria</taxon>
        <taxon>Pseudomonadati</taxon>
        <taxon>Bacteroidota</taxon>
        <taxon>Flavobacteriia</taxon>
        <taxon>Flavobacteriales</taxon>
        <taxon>Flavobacteriaceae</taxon>
        <taxon>Aquimarina</taxon>
    </lineage>
</organism>
<dbReference type="AlphaFoldDB" id="A0A1H7NJV7"/>
<name>A0A1H7NJV7_AQUAM</name>
<keyword evidence="1" id="KW-0813">Transport</keyword>
<dbReference type="PROSITE" id="PS50893">
    <property type="entry name" value="ABC_TRANSPORTER_2"/>
    <property type="match status" value="1"/>
</dbReference>
<dbReference type="GO" id="GO:0005524">
    <property type="term" value="F:ATP binding"/>
    <property type="evidence" value="ECO:0007669"/>
    <property type="project" value="UniProtKB-KW"/>
</dbReference>
<feature type="domain" description="ABC transporter" evidence="4">
    <location>
        <begin position="3"/>
        <end position="217"/>
    </location>
</feature>
<evidence type="ECO:0000256" key="1">
    <source>
        <dbReference type="ARBA" id="ARBA00022448"/>
    </source>
</evidence>
<dbReference type="RefSeq" id="WP_091408092.1">
    <property type="nucleotide sequence ID" value="NZ_FOAB01000003.1"/>
</dbReference>